<dbReference type="EMBL" id="JACVVK020000566">
    <property type="protein sequence ID" value="KAK7465896.1"/>
    <property type="molecule type" value="Genomic_DNA"/>
</dbReference>
<dbReference type="PANTHER" id="PTHR44229:SF4">
    <property type="entry name" value="15-HYDROXYPROSTAGLANDIN DEHYDROGENASE [NAD(+)]"/>
    <property type="match status" value="1"/>
</dbReference>
<reference evidence="22 23" key="1">
    <citation type="journal article" date="2023" name="Sci. Data">
        <title>Genome assembly of the Korean intertidal mud-creeper Batillaria attramentaria.</title>
        <authorList>
            <person name="Patra A.K."/>
            <person name="Ho P.T."/>
            <person name="Jun S."/>
            <person name="Lee S.J."/>
            <person name="Kim Y."/>
            <person name="Won Y.J."/>
        </authorList>
    </citation>
    <scope>NUCLEOTIDE SEQUENCE [LARGE SCALE GENOMIC DNA]</scope>
    <source>
        <strain evidence="22">Wonlab-2016</strain>
    </source>
</reference>
<organism evidence="22 23">
    <name type="scientific">Batillaria attramentaria</name>
    <dbReference type="NCBI Taxonomy" id="370345"/>
    <lineage>
        <taxon>Eukaryota</taxon>
        <taxon>Metazoa</taxon>
        <taxon>Spiralia</taxon>
        <taxon>Lophotrochozoa</taxon>
        <taxon>Mollusca</taxon>
        <taxon>Gastropoda</taxon>
        <taxon>Caenogastropoda</taxon>
        <taxon>Sorbeoconcha</taxon>
        <taxon>Cerithioidea</taxon>
        <taxon>Batillariidae</taxon>
        <taxon>Batillaria</taxon>
    </lineage>
</organism>
<comment type="function">
    <text evidence="8">Catalyzes the NAD-dependent dehydrogenation (oxidation) of a broad array of hydroxylated polyunsaturated fatty acids (mainly eicosanoids and docosanoids, including prostaglandins, lipoxins and resolvins), yielding their corresponding keto (oxo) metabolites. Decreases the levels of the pro-proliferative prostaglandins such as prostaglandin E2 (whose activity is increased in cancer because of an increase in the expression of cyclooxygenase 2) and generates oxo-fatty acid products that can profoundly influence cell function by abrogating pro-inflammatory cytokine expression. Converts resolvins E1, D1 and D2 to their oxo products, which represents a mode of resolvin inactivation. Resolvin E1 plays important roles during the resolution phase of acute inflammation, while resolvins D1 and D2 have a unique role in obesity-induced adipose inflammation.</text>
</comment>
<dbReference type="Pfam" id="PF00106">
    <property type="entry name" value="adh_short"/>
    <property type="match status" value="2"/>
</dbReference>
<dbReference type="Gene3D" id="3.40.50.720">
    <property type="entry name" value="NAD(P)-binding Rossmann-like Domain"/>
    <property type="match status" value="2"/>
</dbReference>
<dbReference type="PANTHER" id="PTHR44229">
    <property type="entry name" value="15-HYDROXYPROSTAGLANDIN DEHYDROGENASE [NAD(+)]"/>
    <property type="match status" value="1"/>
</dbReference>
<dbReference type="PRINTS" id="PR00081">
    <property type="entry name" value="GDHRDH"/>
</dbReference>
<dbReference type="GO" id="GO:0016404">
    <property type="term" value="F:15-hydroxyprostaglandin dehydrogenase (NAD+) activity"/>
    <property type="evidence" value="ECO:0007669"/>
    <property type="project" value="UniProtKB-EC"/>
</dbReference>
<evidence type="ECO:0000256" key="15">
    <source>
        <dbReference type="ARBA" id="ARBA00048393"/>
    </source>
</evidence>
<evidence type="ECO:0000256" key="13">
    <source>
        <dbReference type="ARBA" id="ARBA00048144"/>
    </source>
</evidence>
<evidence type="ECO:0000256" key="17">
    <source>
        <dbReference type="ARBA" id="ARBA00048611"/>
    </source>
</evidence>
<evidence type="ECO:0000256" key="7">
    <source>
        <dbReference type="ARBA" id="ARBA00042026"/>
    </source>
</evidence>
<dbReference type="Proteomes" id="UP001519460">
    <property type="component" value="Unassembled WGS sequence"/>
</dbReference>
<comment type="catalytic activity">
    <reaction evidence="19">
        <text>resolvin D2 + NAD(+) = 16-oxoresolvin D2 + NADH + H(+)</text>
        <dbReference type="Rhea" id="RHEA:53588"/>
        <dbReference type="ChEBI" id="CHEBI:15378"/>
        <dbReference type="ChEBI" id="CHEBI:57540"/>
        <dbReference type="ChEBI" id="CHEBI:57945"/>
        <dbReference type="ChEBI" id="CHEBI:133367"/>
        <dbReference type="ChEBI" id="CHEBI:137498"/>
    </reaction>
    <physiologicalReaction direction="left-to-right" evidence="19">
        <dbReference type="Rhea" id="RHEA:53589"/>
    </physiologicalReaction>
</comment>
<keyword evidence="2" id="KW-0560">Oxidoreductase</keyword>
<comment type="catalytic activity">
    <reaction evidence="18">
        <text>prostaglandin E2 + NAD(+) = 15-oxoprostaglandin E2 + NADH + H(+)</text>
        <dbReference type="Rhea" id="RHEA:11876"/>
        <dbReference type="ChEBI" id="CHEBI:15378"/>
        <dbReference type="ChEBI" id="CHEBI:57400"/>
        <dbReference type="ChEBI" id="CHEBI:57540"/>
        <dbReference type="ChEBI" id="CHEBI:57945"/>
        <dbReference type="ChEBI" id="CHEBI:606564"/>
        <dbReference type="EC" id="1.1.1.141"/>
    </reaction>
    <physiologicalReaction direction="left-to-right" evidence="18">
        <dbReference type="Rhea" id="RHEA:11877"/>
    </physiologicalReaction>
</comment>
<evidence type="ECO:0000256" key="11">
    <source>
        <dbReference type="ARBA" id="ARBA00048008"/>
    </source>
</evidence>
<evidence type="ECO:0000313" key="23">
    <source>
        <dbReference type="Proteomes" id="UP001519460"/>
    </source>
</evidence>
<sequence length="187" mass="20373">MELYGKGVFLTGGARGLGRGMTEALLSKGAKVLFCDILTDAGKSAEAELQAKYGADNFGAVDICVNNAGIMDERVLERMVAVNMVAKIRGSQLALDHMRRDRGGRGGLIINMVSTTGVLDFLENLYQYTLSILHVFSVSDVVEAFMKMVLDQDSTDVIFEVTKPEKGAFRKRRIVDSDGESNPVMVD</sequence>
<evidence type="ECO:0000256" key="20">
    <source>
        <dbReference type="ARBA" id="ARBA00049151"/>
    </source>
</evidence>
<comment type="catalytic activity">
    <reaction evidence="16">
        <text>lipoxin A4 + NAD(+) = 15-oxo-(5S,6R)-dihydroxy-(7E,9E,11Z,13E)-eicosatetraenoate + NADH + H(+)</text>
        <dbReference type="Rhea" id="RHEA:41572"/>
        <dbReference type="ChEBI" id="CHEBI:15378"/>
        <dbReference type="ChEBI" id="CHEBI:57540"/>
        <dbReference type="ChEBI" id="CHEBI:57945"/>
        <dbReference type="ChEBI" id="CHEBI:67026"/>
        <dbReference type="ChEBI" id="CHEBI:78311"/>
    </reaction>
    <physiologicalReaction direction="left-to-right" evidence="16">
        <dbReference type="Rhea" id="RHEA:41573"/>
    </physiologicalReaction>
</comment>
<evidence type="ECO:0000256" key="2">
    <source>
        <dbReference type="ARBA" id="ARBA00023002"/>
    </source>
</evidence>
<comment type="catalytic activity">
    <reaction evidence="13">
        <text>(11R)-hydroxy-(5Z,8Z,12E,14Z)-eicosatetraenoate + NAD(+) = 11-oxo-(5Z,8Z,12E,14Z)-eicosatetraenoate + NADH + H(+)</text>
        <dbReference type="Rhea" id="RHEA:48640"/>
        <dbReference type="ChEBI" id="CHEBI:15378"/>
        <dbReference type="ChEBI" id="CHEBI:57540"/>
        <dbReference type="ChEBI" id="CHEBI:57945"/>
        <dbReference type="ChEBI" id="CHEBI:78836"/>
        <dbReference type="ChEBI" id="CHEBI:90697"/>
    </reaction>
    <physiologicalReaction direction="left-to-right" evidence="13">
        <dbReference type="Rhea" id="RHEA:48641"/>
    </physiologicalReaction>
</comment>
<evidence type="ECO:0000256" key="16">
    <source>
        <dbReference type="ARBA" id="ARBA00048535"/>
    </source>
</evidence>
<dbReference type="AlphaFoldDB" id="A0ABD0J8G1"/>
<comment type="catalytic activity">
    <reaction evidence="10">
        <text>resolvin D1 + NAD(+) = 8-oxoresolvin D1 + NADH + H(+)</text>
        <dbReference type="Rhea" id="RHEA:50124"/>
        <dbReference type="ChEBI" id="CHEBI:15378"/>
        <dbReference type="ChEBI" id="CHEBI:57540"/>
        <dbReference type="ChEBI" id="CHEBI:57945"/>
        <dbReference type="ChEBI" id="CHEBI:132079"/>
        <dbReference type="ChEBI" id="CHEBI:132080"/>
    </reaction>
    <physiologicalReaction direction="left-to-right" evidence="10">
        <dbReference type="Rhea" id="RHEA:50125"/>
    </physiologicalReaction>
</comment>
<comment type="catalytic activity">
    <reaction evidence="14">
        <text>resolvin D1 + NAD(+) = 17-oxoresolvin D1 + NADH + H(+)</text>
        <dbReference type="Rhea" id="RHEA:50128"/>
        <dbReference type="ChEBI" id="CHEBI:15378"/>
        <dbReference type="ChEBI" id="CHEBI:57540"/>
        <dbReference type="ChEBI" id="CHEBI:57945"/>
        <dbReference type="ChEBI" id="CHEBI:132079"/>
        <dbReference type="ChEBI" id="CHEBI:132081"/>
    </reaction>
    <physiologicalReaction direction="left-to-right" evidence="14">
        <dbReference type="Rhea" id="RHEA:50129"/>
    </physiologicalReaction>
</comment>
<evidence type="ECO:0000256" key="14">
    <source>
        <dbReference type="ARBA" id="ARBA00048170"/>
    </source>
</evidence>
<comment type="catalytic activity">
    <reaction evidence="20">
        <text>(15S)-hydroxy-(5Z,8Z,11Z,13E)-eicosatetraenoate + NAD(+) = 15-oxo-(5Z,8Z,11Z,13E)-eicosatetraenoate + NADH + H(+)</text>
        <dbReference type="Rhea" id="RHEA:23260"/>
        <dbReference type="ChEBI" id="CHEBI:15378"/>
        <dbReference type="ChEBI" id="CHEBI:57409"/>
        <dbReference type="ChEBI" id="CHEBI:57410"/>
        <dbReference type="ChEBI" id="CHEBI:57540"/>
        <dbReference type="ChEBI" id="CHEBI:57945"/>
        <dbReference type="EC" id="1.1.1.232"/>
    </reaction>
    <physiologicalReaction direction="left-to-right" evidence="20">
        <dbReference type="Rhea" id="RHEA:23261"/>
    </physiologicalReaction>
</comment>
<dbReference type="SUPFAM" id="SSF51735">
    <property type="entry name" value="NAD(P)-binding Rossmann-fold domains"/>
    <property type="match status" value="1"/>
</dbReference>
<evidence type="ECO:0000256" key="5">
    <source>
        <dbReference type="ARBA" id="ARBA00040276"/>
    </source>
</evidence>
<comment type="catalytic activity">
    <reaction evidence="12">
        <text>15-oxo-(5S,6R)-dihydroxy-(7E,9E,11Z)-eicosatrienoate + NADH + H(+) = (5S,6R,15S)-trihydroxy-(7E,9E,11Z)-eicosatrienoate + NAD(+)</text>
        <dbReference type="Rhea" id="RHEA:41596"/>
        <dbReference type="ChEBI" id="CHEBI:15378"/>
        <dbReference type="ChEBI" id="CHEBI:57540"/>
        <dbReference type="ChEBI" id="CHEBI:57945"/>
        <dbReference type="ChEBI" id="CHEBI:78325"/>
        <dbReference type="ChEBI" id="CHEBI:78329"/>
    </reaction>
    <physiologicalReaction direction="left-to-right" evidence="12">
        <dbReference type="Rhea" id="RHEA:41597"/>
    </physiologicalReaction>
</comment>
<dbReference type="EC" id="1.1.1.232" evidence="4"/>
<evidence type="ECO:0000256" key="6">
    <source>
        <dbReference type="ARBA" id="ARBA00041812"/>
    </source>
</evidence>
<dbReference type="GO" id="GO:0047034">
    <property type="term" value="F:15-hydroxyicosatetraenoate dehydrogenase activity"/>
    <property type="evidence" value="ECO:0007669"/>
    <property type="project" value="UniProtKB-EC"/>
</dbReference>
<comment type="similarity">
    <text evidence="1">Belongs to the short-chain dehydrogenases/reductases (SDR) family.</text>
</comment>
<gene>
    <name evidence="22" type="ORF">BaRGS_00037548</name>
</gene>
<evidence type="ECO:0000256" key="21">
    <source>
        <dbReference type="ARBA" id="ARBA00049188"/>
    </source>
</evidence>
<protein>
    <recommendedName>
        <fullName evidence="5">15-hydroxyprostaglandin dehydrogenase [NAD(+)]</fullName>
        <ecNumber evidence="3">1.1.1.141</ecNumber>
        <ecNumber evidence="4">1.1.1.232</ecNumber>
    </recommendedName>
    <alternativeName>
        <fullName evidence="7">Eicosanoid/docosanoid dehydrogenase [NAD(+)]</fullName>
    </alternativeName>
    <alternativeName>
        <fullName evidence="6">Prostaglandin dehydrogenase 1</fullName>
    </alternativeName>
</protein>
<name>A0ABD0J8G1_9CAEN</name>
<comment type="catalytic activity">
    <reaction evidence="21">
        <text>resolvin E1 + NAD(+) = 18-oxo-resolvin E1 + NADH + H(+)</text>
        <dbReference type="Rhea" id="RHEA:49244"/>
        <dbReference type="ChEBI" id="CHEBI:15378"/>
        <dbReference type="ChEBI" id="CHEBI:57540"/>
        <dbReference type="ChEBI" id="CHEBI:57945"/>
        <dbReference type="ChEBI" id="CHEBI:91000"/>
        <dbReference type="ChEBI" id="CHEBI:91001"/>
    </reaction>
    <physiologicalReaction direction="left-to-right" evidence="21">
        <dbReference type="Rhea" id="RHEA:49245"/>
    </physiologicalReaction>
</comment>
<keyword evidence="23" id="KW-1185">Reference proteome</keyword>
<evidence type="ECO:0000256" key="9">
    <source>
        <dbReference type="ARBA" id="ARBA00047325"/>
    </source>
</evidence>
<accession>A0ABD0J8G1</accession>
<evidence type="ECO:0000313" key="22">
    <source>
        <dbReference type="EMBL" id="KAK7465896.1"/>
    </source>
</evidence>
<evidence type="ECO:0000256" key="1">
    <source>
        <dbReference type="ARBA" id="ARBA00006484"/>
    </source>
</evidence>
<comment type="catalytic activity">
    <reaction evidence="11">
        <text>14-hydroxy-(4Z,7Z,10Z,12E,16Z,19Z)-docosahexaenoate + NAD(+) = 14-oxo-(4Z,7Z,10Z,12E,16Z,19Z)-docosahexaenoate + NADH + H(+)</text>
        <dbReference type="Rhea" id="RHEA:48952"/>
        <dbReference type="ChEBI" id="CHEBI:15378"/>
        <dbReference type="ChEBI" id="CHEBI:57540"/>
        <dbReference type="ChEBI" id="CHEBI:57945"/>
        <dbReference type="ChEBI" id="CHEBI:90866"/>
        <dbReference type="ChEBI" id="CHEBI:90867"/>
    </reaction>
    <physiologicalReaction direction="left-to-right" evidence="11">
        <dbReference type="Rhea" id="RHEA:48953"/>
    </physiologicalReaction>
</comment>
<evidence type="ECO:0000256" key="4">
    <source>
        <dbReference type="ARBA" id="ARBA00039060"/>
    </source>
</evidence>
<evidence type="ECO:0000256" key="8">
    <source>
        <dbReference type="ARBA" id="ARBA00045705"/>
    </source>
</evidence>
<evidence type="ECO:0000256" key="10">
    <source>
        <dbReference type="ARBA" id="ARBA00047672"/>
    </source>
</evidence>
<comment type="catalytic activity">
    <reaction evidence="17">
        <text>prostaglandin A1 + NAD(+) = 15-oxo-prostaglandin A1 + NADH + H(+)</text>
        <dbReference type="Rhea" id="RHEA:41263"/>
        <dbReference type="ChEBI" id="CHEBI:15378"/>
        <dbReference type="ChEBI" id="CHEBI:57398"/>
        <dbReference type="ChEBI" id="CHEBI:57540"/>
        <dbReference type="ChEBI" id="CHEBI:57945"/>
        <dbReference type="ChEBI" id="CHEBI:85072"/>
    </reaction>
    <physiologicalReaction direction="left-to-right" evidence="17">
        <dbReference type="Rhea" id="RHEA:41264"/>
    </physiologicalReaction>
</comment>
<dbReference type="InterPro" id="IPR036291">
    <property type="entry name" value="NAD(P)-bd_dom_sf"/>
</dbReference>
<evidence type="ECO:0000256" key="12">
    <source>
        <dbReference type="ARBA" id="ARBA00048140"/>
    </source>
</evidence>
<comment type="catalytic activity">
    <reaction evidence="15">
        <text>resolvin D2 + NAD(+) = 7-oxoresolvin D2 + NADH + H(+)</text>
        <dbReference type="Rhea" id="RHEA:53584"/>
        <dbReference type="ChEBI" id="CHEBI:15378"/>
        <dbReference type="ChEBI" id="CHEBI:57540"/>
        <dbReference type="ChEBI" id="CHEBI:57945"/>
        <dbReference type="ChEBI" id="CHEBI:133367"/>
        <dbReference type="ChEBI" id="CHEBI:137497"/>
    </reaction>
    <physiologicalReaction direction="left-to-right" evidence="15">
        <dbReference type="Rhea" id="RHEA:53585"/>
    </physiologicalReaction>
</comment>
<proteinExistence type="inferred from homology"/>
<dbReference type="InterPro" id="IPR002347">
    <property type="entry name" value="SDR_fam"/>
</dbReference>
<evidence type="ECO:0000256" key="18">
    <source>
        <dbReference type="ARBA" id="ARBA00048739"/>
    </source>
</evidence>
<comment type="caution">
    <text evidence="22">The sequence shown here is derived from an EMBL/GenBank/DDBJ whole genome shotgun (WGS) entry which is preliminary data.</text>
</comment>
<evidence type="ECO:0000256" key="19">
    <source>
        <dbReference type="ARBA" id="ARBA00048921"/>
    </source>
</evidence>
<dbReference type="EC" id="1.1.1.141" evidence="3"/>
<evidence type="ECO:0000256" key="3">
    <source>
        <dbReference type="ARBA" id="ARBA00038968"/>
    </source>
</evidence>
<comment type="catalytic activity">
    <reaction evidence="9">
        <text>prostaglandin E1 + NAD(+) = 15-oxoprostaglandin E1 + NADH + H(+)</text>
        <dbReference type="Rhea" id="RHEA:16477"/>
        <dbReference type="ChEBI" id="CHEBI:15378"/>
        <dbReference type="ChEBI" id="CHEBI:57397"/>
        <dbReference type="ChEBI" id="CHEBI:57401"/>
        <dbReference type="ChEBI" id="CHEBI:57540"/>
        <dbReference type="ChEBI" id="CHEBI:57945"/>
    </reaction>
    <physiologicalReaction direction="left-to-right" evidence="9">
        <dbReference type="Rhea" id="RHEA:16478"/>
    </physiologicalReaction>
</comment>